<protein>
    <recommendedName>
        <fullName evidence="2">8-amino-7-oxononanoate synthase</fullName>
        <ecNumber evidence="2">2.3.1.47</ecNumber>
    </recommendedName>
</protein>
<dbReference type="Gene3D" id="3.90.1150.10">
    <property type="entry name" value="Aspartate Aminotransferase, domain 1"/>
    <property type="match status" value="1"/>
</dbReference>
<evidence type="ECO:0000313" key="7">
    <source>
        <dbReference type="Proteomes" id="UP001589568"/>
    </source>
</evidence>
<sequence>MGRRDPFTKCRLPQEVEAVVAAGVYPFYLPVEGRLGGGEVVAAGRRVLLAGSNDYLALSGDPRLAAAGVAAMEELGAGNSGSRVLNGTLALHERLERELAAFLGHEAAMVVSTGYQANLALSALFGPHDVVVADRHMHASLIDAARLGQAELRRYRHNDMAHLETLLEEVGDDRGAMVLTEGMFSVGGDLCDLPGVAKHAQRHGARVVLDSAHDAGLLGAGGRGAAEHFGLGAAVDVQTVTFSKCFGTLGGAVAGPRHVVDYLRHSARAALFSASLPPSCTAAALAALDIIRTEPQRRRAVLAAADRLRAGLTRLGYAIPPGGTPTVALPMADALTCCRFWAKLLEKGVLANVMLPPGVPGEQPLIRLSVTAAHTTAQVDRILEAVATVTGELPGERPAHALGHRRPNARG</sequence>
<evidence type="ECO:0000256" key="4">
    <source>
        <dbReference type="ARBA" id="ARBA00047715"/>
    </source>
</evidence>
<organism evidence="6 7">
    <name type="scientific">Nonomuraea salmonea</name>
    <dbReference type="NCBI Taxonomy" id="46181"/>
    <lineage>
        <taxon>Bacteria</taxon>
        <taxon>Bacillati</taxon>
        <taxon>Actinomycetota</taxon>
        <taxon>Actinomycetes</taxon>
        <taxon>Streptosporangiales</taxon>
        <taxon>Streptosporangiaceae</taxon>
        <taxon>Nonomuraea</taxon>
    </lineage>
</organism>
<dbReference type="InterPro" id="IPR015424">
    <property type="entry name" value="PyrdxlP-dep_Trfase"/>
</dbReference>
<reference evidence="6 7" key="1">
    <citation type="submission" date="2024-09" db="EMBL/GenBank/DDBJ databases">
        <authorList>
            <person name="Sun Q."/>
            <person name="Mori K."/>
        </authorList>
    </citation>
    <scope>NUCLEOTIDE SEQUENCE [LARGE SCALE GENOMIC DNA]</scope>
    <source>
        <strain evidence="6 7">JCM 3324</strain>
    </source>
</reference>
<dbReference type="PANTHER" id="PTHR13693">
    <property type="entry name" value="CLASS II AMINOTRANSFERASE/8-AMINO-7-OXONONANOATE SYNTHASE"/>
    <property type="match status" value="1"/>
</dbReference>
<evidence type="ECO:0000256" key="3">
    <source>
        <dbReference type="ARBA" id="ARBA00022679"/>
    </source>
</evidence>
<comment type="caution">
    <text evidence="6">The sequence shown here is derived from an EMBL/GenBank/DDBJ whole genome shotgun (WGS) entry which is preliminary data.</text>
</comment>
<dbReference type="Gene3D" id="3.40.640.10">
    <property type="entry name" value="Type I PLP-dependent aspartate aminotransferase-like (Major domain)"/>
    <property type="match status" value="1"/>
</dbReference>
<dbReference type="Pfam" id="PF00155">
    <property type="entry name" value="Aminotran_1_2"/>
    <property type="match status" value="1"/>
</dbReference>
<evidence type="ECO:0000256" key="1">
    <source>
        <dbReference type="ARBA" id="ARBA00001933"/>
    </source>
</evidence>
<dbReference type="EMBL" id="JBHMCF010000008">
    <property type="protein sequence ID" value="MFB9469584.1"/>
    <property type="molecule type" value="Genomic_DNA"/>
</dbReference>
<name>A0ABV5NII6_9ACTN</name>
<comment type="catalytic activity">
    <reaction evidence="4">
        <text>6-carboxyhexanoyl-[ACP] + L-alanine + H(+) = (8S)-8-amino-7-oxononanoate + holo-[ACP] + CO2</text>
        <dbReference type="Rhea" id="RHEA:42288"/>
        <dbReference type="Rhea" id="RHEA-COMP:9685"/>
        <dbReference type="Rhea" id="RHEA-COMP:9955"/>
        <dbReference type="ChEBI" id="CHEBI:15378"/>
        <dbReference type="ChEBI" id="CHEBI:16526"/>
        <dbReference type="ChEBI" id="CHEBI:57972"/>
        <dbReference type="ChEBI" id="CHEBI:64479"/>
        <dbReference type="ChEBI" id="CHEBI:78846"/>
        <dbReference type="ChEBI" id="CHEBI:149468"/>
        <dbReference type="EC" id="2.3.1.47"/>
    </reaction>
</comment>
<dbReference type="InterPro" id="IPR015421">
    <property type="entry name" value="PyrdxlP-dep_Trfase_major"/>
</dbReference>
<evidence type="ECO:0000256" key="2">
    <source>
        <dbReference type="ARBA" id="ARBA00013187"/>
    </source>
</evidence>
<keyword evidence="3" id="KW-0808">Transferase</keyword>
<comment type="cofactor">
    <cofactor evidence="1">
        <name>pyridoxal 5'-phosphate</name>
        <dbReference type="ChEBI" id="CHEBI:597326"/>
    </cofactor>
</comment>
<dbReference type="InterPro" id="IPR015422">
    <property type="entry name" value="PyrdxlP-dep_Trfase_small"/>
</dbReference>
<dbReference type="RefSeq" id="WP_379482898.1">
    <property type="nucleotide sequence ID" value="NZ_JBHMCF010000008.1"/>
</dbReference>
<keyword evidence="6" id="KW-0032">Aminotransferase</keyword>
<dbReference type="SUPFAM" id="SSF53383">
    <property type="entry name" value="PLP-dependent transferases"/>
    <property type="match status" value="1"/>
</dbReference>
<gene>
    <name evidence="6" type="ORF">ACFFR3_08700</name>
</gene>
<dbReference type="PANTHER" id="PTHR13693:SF3">
    <property type="entry name" value="LD36009P"/>
    <property type="match status" value="1"/>
</dbReference>
<dbReference type="GO" id="GO:0008483">
    <property type="term" value="F:transaminase activity"/>
    <property type="evidence" value="ECO:0007669"/>
    <property type="project" value="UniProtKB-KW"/>
</dbReference>
<accession>A0ABV5NII6</accession>
<keyword evidence="7" id="KW-1185">Reference proteome</keyword>
<evidence type="ECO:0000313" key="6">
    <source>
        <dbReference type="EMBL" id="MFB9469584.1"/>
    </source>
</evidence>
<dbReference type="InterPro" id="IPR004839">
    <property type="entry name" value="Aminotransferase_I/II_large"/>
</dbReference>
<evidence type="ECO:0000259" key="5">
    <source>
        <dbReference type="Pfam" id="PF00155"/>
    </source>
</evidence>
<proteinExistence type="predicted"/>
<dbReference type="EC" id="2.3.1.47" evidence="2"/>
<dbReference type="InterPro" id="IPR050087">
    <property type="entry name" value="AON_synthase_class-II"/>
</dbReference>
<feature type="domain" description="Aminotransferase class I/classII large" evidence="5">
    <location>
        <begin position="51"/>
        <end position="386"/>
    </location>
</feature>
<dbReference type="Proteomes" id="UP001589568">
    <property type="component" value="Unassembled WGS sequence"/>
</dbReference>